<dbReference type="Proteomes" id="UP000295151">
    <property type="component" value="Unassembled WGS sequence"/>
</dbReference>
<sequence>MIAPMTDDLYADVLDEDLIRPDGRPVAWTRTGSGTPLLRLPGTPGSRWSIRADRSAWTDRGLQVITTERPGYGRSSRLPGRRFREHSDDLAAILDHLGLDRVYLTGGSGGGPHVLAFAAHHPDRVVAATITVGLPPLEDHEYDAMIPLNAAAFRAARAGDEAGVREVLTPSYEAMQAGPLAGLEAAMKTAPASDLEVMSDPRWRLAQTKAIEAAFAHGMDGWVDETLAMGGDWADIDLTAIKTSLTWWHGVADRNCPFPAARRLVDKLPTATLRELGDLGHFEPYRREPEILDELLSRGA</sequence>
<dbReference type="PANTHER" id="PTHR43433:SF5">
    <property type="entry name" value="AB HYDROLASE-1 DOMAIN-CONTAINING PROTEIN"/>
    <property type="match status" value="1"/>
</dbReference>
<dbReference type="AlphaFoldDB" id="A0A4R7TEK0"/>
<dbReference type="InterPro" id="IPR000073">
    <property type="entry name" value="AB_hydrolase_1"/>
</dbReference>
<dbReference type="Gene3D" id="3.40.50.1820">
    <property type="entry name" value="alpha/beta hydrolase"/>
    <property type="match status" value="1"/>
</dbReference>
<dbReference type="Pfam" id="PF00561">
    <property type="entry name" value="Abhydrolase_1"/>
    <property type="match status" value="1"/>
</dbReference>
<evidence type="ECO:0000313" key="3">
    <source>
        <dbReference type="Proteomes" id="UP000295151"/>
    </source>
</evidence>
<proteinExistence type="predicted"/>
<keyword evidence="3" id="KW-1185">Reference proteome</keyword>
<organism evidence="2 3">
    <name type="scientific">Kribbella voronezhensis</name>
    <dbReference type="NCBI Taxonomy" id="2512212"/>
    <lineage>
        <taxon>Bacteria</taxon>
        <taxon>Bacillati</taxon>
        <taxon>Actinomycetota</taxon>
        <taxon>Actinomycetes</taxon>
        <taxon>Propionibacteriales</taxon>
        <taxon>Kribbellaceae</taxon>
        <taxon>Kribbella</taxon>
    </lineage>
</organism>
<comment type="caution">
    <text evidence="2">The sequence shown here is derived from an EMBL/GenBank/DDBJ whole genome shotgun (WGS) entry which is preliminary data.</text>
</comment>
<evidence type="ECO:0000313" key="2">
    <source>
        <dbReference type="EMBL" id="TDU90199.1"/>
    </source>
</evidence>
<gene>
    <name evidence="2" type="ORF">EV138_3784</name>
</gene>
<evidence type="ECO:0000259" key="1">
    <source>
        <dbReference type="Pfam" id="PF00561"/>
    </source>
</evidence>
<dbReference type="GO" id="GO:0003824">
    <property type="term" value="F:catalytic activity"/>
    <property type="evidence" value="ECO:0007669"/>
    <property type="project" value="UniProtKB-ARBA"/>
</dbReference>
<feature type="domain" description="AB hydrolase-1" evidence="1">
    <location>
        <begin position="36"/>
        <end position="147"/>
    </location>
</feature>
<name>A0A4R7TEK0_9ACTN</name>
<dbReference type="PRINTS" id="PR00111">
    <property type="entry name" value="ABHYDROLASE"/>
</dbReference>
<dbReference type="SUPFAM" id="SSF53474">
    <property type="entry name" value="alpha/beta-Hydrolases"/>
    <property type="match status" value="1"/>
</dbReference>
<dbReference type="InterPro" id="IPR029058">
    <property type="entry name" value="AB_hydrolase_fold"/>
</dbReference>
<protein>
    <submittedName>
        <fullName evidence="2">Pimeloyl-ACP methyl ester carboxylesterase</fullName>
    </submittedName>
</protein>
<reference evidence="2 3" key="1">
    <citation type="submission" date="2019-03" db="EMBL/GenBank/DDBJ databases">
        <title>Genomic Encyclopedia of Type Strains, Phase III (KMG-III): the genomes of soil and plant-associated and newly described type strains.</title>
        <authorList>
            <person name="Whitman W."/>
        </authorList>
    </citation>
    <scope>NUCLEOTIDE SEQUENCE [LARGE SCALE GENOMIC DNA]</scope>
    <source>
        <strain evidence="2 3">VKM Ac-2575</strain>
    </source>
</reference>
<dbReference type="PANTHER" id="PTHR43433">
    <property type="entry name" value="HYDROLASE, ALPHA/BETA FOLD FAMILY PROTEIN"/>
    <property type="match status" value="1"/>
</dbReference>
<dbReference type="InterPro" id="IPR050471">
    <property type="entry name" value="AB_hydrolase"/>
</dbReference>
<dbReference type="EMBL" id="SOCE01000001">
    <property type="protein sequence ID" value="TDU90199.1"/>
    <property type="molecule type" value="Genomic_DNA"/>
</dbReference>
<accession>A0A4R7TEK0</accession>